<protein>
    <submittedName>
        <fullName evidence="2">Hemagglutinin glycoprotein</fullName>
    </submittedName>
</protein>
<evidence type="ECO:0000313" key="2">
    <source>
        <dbReference type="WBParaSite" id="HPBE_0000856001-mRNA-1"/>
    </source>
</evidence>
<proteinExistence type="predicted"/>
<keyword evidence="1" id="KW-1185">Reference proteome</keyword>
<sequence length="188" mass="20981">LGNDILQRLPFWAFDYAKHAFLLGKETVPIISTPKDHNRSDPQCFVPCYVVGSSAREDVSWINHGTLLADDRILVAYGVFRPPSARLYHSNPTKSPHIIYKDQHLTTAEPVLNLPSGTCRTPGMLLAGPHQSMLCARNHYRHPTPGFNLTWTRPTLPTNSVVYYMTFSPNSKTASPLLRMILGGTITP</sequence>
<reference evidence="2" key="1">
    <citation type="submission" date="2019-09" db="UniProtKB">
        <authorList>
            <consortium name="WormBaseParasite"/>
        </authorList>
    </citation>
    <scope>IDENTIFICATION</scope>
</reference>
<accession>A0A183FMF0</accession>
<name>A0A183FMF0_HELPZ</name>
<evidence type="ECO:0000313" key="1">
    <source>
        <dbReference type="Proteomes" id="UP000050761"/>
    </source>
</evidence>
<dbReference type="Proteomes" id="UP000050761">
    <property type="component" value="Unassembled WGS sequence"/>
</dbReference>
<dbReference type="WBParaSite" id="HPBE_0000856001-mRNA-1">
    <property type="protein sequence ID" value="HPBE_0000856001-mRNA-1"/>
    <property type="gene ID" value="HPBE_0000856001"/>
</dbReference>
<dbReference type="AlphaFoldDB" id="A0A183FMF0"/>
<organism evidence="1 2">
    <name type="scientific">Heligmosomoides polygyrus</name>
    <name type="common">Parasitic roundworm</name>
    <dbReference type="NCBI Taxonomy" id="6339"/>
    <lineage>
        <taxon>Eukaryota</taxon>
        <taxon>Metazoa</taxon>
        <taxon>Ecdysozoa</taxon>
        <taxon>Nematoda</taxon>
        <taxon>Chromadorea</taxon>
        <taxon>Rhabditida</taxon>
        <taxon>Rhabditina</taxon>
        <taxon>Rhabditomorpha</taxon>
        <taxon>Strongyloidea</taxon>
        <taxon>Heligmosomidae</taxon>
        <taxon>Heligmosomoides</taxon>
    </lineage>
</organism>